<proteinExistence type="predicted"/>
<name>A0A840EFU4_9BACT</name>
<comment type="caution">
    <text evidence="1">The sequence shown here is derived from an EMBL/GenBank/DDBJ whole genome shotgun (WGS) entry which is preliminary data.</text>
</comment>
<sequence length="541" mass="58588">MRLLCILLIVGIVLPIGPVQAQKLLPPISDRHGGCYLPPVVSDYTFSRPYTFRDAVRPKTLTYDINYLTDGDSLNGFACSTWPAGAEMAFEYAAAIWSDALQNDKIVNVEGCYTSDLTGNTLGSAGASLRGIGPFLGYDAVVFPQAIVEQLVDIEYPTADIRVYINANYFDDFYFGTDANPPNDQIDFVSLAVHELGHGLGFFGSARIDDGEDASGTGSDVECDGVAGNGCLGYFFDATGAGAEYYPAVYDLFVDRGSDMAALTSVSPNPGPDLATAFTGGNTGLFFDETNINDFDTGTEQLQLYTPGTFQPGSSYSHFNDPTEVMYYALSYGSANHDVGKAAQVMTNIGWPAAAAGLPVELLAFTGAPDDRGMRLEWQTASERDNEAFEVEVSRNEAPFERIGRLPGSGTTHTEVDYTYLDDSPSLGANHYRLRQIDFDGTATYSPIITLRFEVAGTSIGQAYPNPVRADRLSLDYRTDATRQVAIQLFDSAGRLLQRVRYTAGPGNNRLSLNLGDFPPGLCHLQIEDGREIVHQVVAVK</sequence>
<accession>A0A840EFU4</accession>
<dbReference type="Gene3D" id="3.40.390.10">
    <property type="entry name" value="Collagenase (Catalytic Domain)"/>
    <property type="match status" value="1"/>
</dbReference>
<gene>
    <name evidence="1" type="ORF">GGR28_002423</name>
</gene>
<evidence type="ECO:0000313" key="2">
    <source>
        <dbReference type="Proteomes" id="UP000576209"/>
    </source>
</evidence>
<dbReference type="InterPro" id="IPR024079">
    <property type="entry name" value="MetalloPept_cat_dom_sf"/>
</dbReference>
<reference evidence="1 2" key="1">
    <citation type="submission" date="2020-08" db="EMBL/GenBank/DDBJ databases">
        <title>Genomic Encyclopedia of Type Strains, Phase IV (KMG-IV): sequencing the most valuable type-strain genomes for metagenomic binning, comparative biology and taxonomic classification.</title>
        <authorList>
            <person name="Goeker M."/>
        </authorList>
    </citation>
    <scope>NUCLEOTIDE SEQUENCE [LARGE SCALE GENOMIC DNA]</scope>
    <source>
        <strain evidence="1 2">DSM 105137</strain>
    </source>
</reference>
<dbReference type="EMBL" id="JACIFF010000006">
    <property type="protein sequence ID" value="MBB4079796.1"/>
    <property type="molecule type" value="Genomic_DNA"/>
</dbReference>
<evidence type="ECO:0008006" key="3">
    <source>
        <dbReference type="Google" id="ProtNLM"/>
    </source>
</evidence>
<dbReference type="Proteomes" id="UP000576209">
    <property type="component" value="Unassembled WGS sequence"/>
</dbReference>
<keyword evidence="2" id="KW-1185">Reference proteome</keyword>
<organism evidence="1 2">
    <name type="scientific">Neolewinella aquimaris</name>
    <dbReference type="NCBI Taxonomy" id="1835722"/>
    <lineage>
        <taxon>Bacteria</taxon>
        <taxon>Pseudomonadati</taxon>
        <taxon>Bacteroidota</taxon>
        <taxon>Saprospiria</taxon>
        <taxon>Saprospirales</taxon>
        <taxon>Lewinellaceae</taxon>
        <taxon>Neolewinella</taxon>
    </lineage>
</organism>
<dbReference type="GO" id="GO:0008237">
    <property type="term" value="F:metallopeptidase activity"/>
    <property type="evidence" value="ECO:0007669"/>
    <property type="project" value="InterPro"/>
</dbReference>
<evidence type="ECO:0000313" key="1">
    <source>
        <dbReference type="EMBL" id="MBB4079796.1"/>
    </source>
</evidence>
<protein>
    <recommendedName>
        <fullName evidence="3">Secretion system C-terminal sorting domain-containing protein</fullName>
    </recommendedName>
</protein>
<dbReference type="RefSeq" id="WP_183496041.1">
    <property type="nucleotide sequence ID" value="NZ_JACIFF010000006.1"/>
</dbReference>
<dbReference type="AlphaFoldDB" id="A0A840EFU4"/>